<reference evidence="4" key="1">
    <citation type="submission" date="2014-09" db="EMBL/GenBank/DDBJ databases">
        <authorList>
            <person name="Gomez-Valero L."/>
        </authorList>
    </citation>
    <scope>NUCLEOTIDE SEQUENCE [LARGE SCALE GENOMIC DNA]</scope>
    <source>
        <strain evidence="4">ATCC33218</strain>
    </source>
</reference>
<dbReference type="EMBL" id="LN614830">
    <property type="protein sequence ID" value="CEG61966.1"/>
    <property type="molecule type" value="Genomic_DNA"/>
</dbReference>
<dbReference type="EMBL" id="FMVN01000013">
    <property type="protein sequence ID" value="SCY67751.1"/>
    <property type="molecule type" value="Genomic_DNA"/>
</dbReference>
<dbReference type="Gene3D" id="1.20.120.520">
    <property type="entry name" value="nmb1532 protein domain like"/>
    <property type="match status" value="1"/>
</dbReference>
<dbReference type="PATRIC" id="fig|451.8.peg.2553"/>
<dbReference type="Proteomes" id="UP000032414">
    <property type="component" value="Chromosome I"/>
</dbReference>
<evidence type="ECO:0000313" key="3">
    <source>
        <dbReference type="EMBL" id="SCY67751.1"/>
    </source>
</evidence>
<protein>
    <submittedName>
        <fullName evidence="3">Hemerythrin HHE cation binding domain-containing protein</fullName>
    </submittedName>
</protein>
<feature type="domain" description="Hemerythrin-like" evidence="1">
    <location>
        <begin position="4"/>
        <end position="120"/>
    </location>
</feature>
<gene>
    <name evidence="2" type="ORF">LMI_2713</name>
    <name evidence="3" type="ORF">SAMN02982997_02475</name>
</gene>
<dbReference type="Proteomes" id="UP000182998">
    <property type="component" value="Unassembled WGS sequence"/>
</dbReference>
<organism evidence="2 4">
    <name type="scientific">Legionella micdadei</name>
    <name type="common">Tatlockia micdadei</name>
    <dbReference type="NCBI Taxonomy" id="451"/>
    <lineage>
        <taxon>Bacteria</taxon>
        <taxon>Pseudomonadati</taxon>
        <taxon>Pseudomonadota</taxon>
        <taxon>Gammaproteobacteria</taxon>
        <taxon>Legionellales</taxon>
        <taxon>Legionellaceae</taxon>
        <taxon>Legionella</taxon>
    </lineage>
</organism>
<dbReference type="HOGENOM" id="CLU_1325819_0_0_6"/>
<dbReference type="RefSeq" id="WP_045100114.1">
    <property type="nucleotide sequence ID" value="NZ_CP020614.1"/>
</dbReference>
<dbReference type="AlphaFoldDB" id="A0A098GKC3"/>
<dbReference type="Pfam" id="PF01814">
    <property type="entry name" value="Hemerythrin"/>
    <property type="match status" value="1"/>
</dbReference>
<dbReference type="KEGG" id="tmc:LMI_2713"/>
<evidence type="ECO:0000313" key="5">
    <source>
        <dbReference type="Proteomes" id="UP000182998"/>
    </source>
</evidence>
<reference evidence="3 5" key="3">
    <citation type="submission" date="2016-10" db="EMBL/GenBank/DDBJ databases">
        <authorList>
            <person name="Varghese N."/>
            <person name="Submissions S."/>
        </authorList>
    </citation>
    <scope>NUCLEOTIDE SEQUENCE [LARGE SCALE GENOMIC DNA]</scope>
    <source>
        <strain evidence="3 5">ATCC 33218</strain>
    </source>
</reference>
<keyword evidence="5" id="KW-1185">Reference proteome</keyword>
<dbReference type="InterPro" id="IPR012312">
    <property type="entry name" value="Hemerythrin-like"/>
</dbReference>
<reference evidence="2" key="2">
    <citation type="submission" date="2014-09" db="EMBL/GenBank/DDBJ databases">
        <authorList>
            <person name="GOMEZ-VALERO Laura"/>
        </authorList>
    </citation>
    <scope>NUCLEOTIDE SEQUENCE</scope>
    <source>
        <strain evidence="2">ATCC33218</strain>
    </source>
</reference>
<sequence length="207" mass="24899">MRVDLYKLVHKAQRYHLFNLSIKIGKINFNDPLQYAMLKTELNGMIDHLKKHMEHEETFIHPYYQNFEDKLELLNYQHEKLEPLLYKLEHSLSEEPETLYPLFNQFIAAYLEHIDEEERLQKEILWENFSDEELAKVMIKFTQSLSKEQLAEGMEFTLPSLSVNEVIHTINHSKHQIPENHWLKIYIVLAQCFSKQDMDSIHKHCFL</sequence>
<name>A0A098GKC3_LEGMI</name>
<dbReference type="OrthoDB" id="5654170at2"/>
<proteinExistence type="predicted"/>
<evidence type="ECO:0000259" key="1">
    <source>
        <dbReference type="Pfam" id="PF01814"/>
    </source>
</evidence>
<accession>A0A098GKC3</accession>
<evidence type="ECO:0000313" key="4">
    <source>
        <dbReference type="Proteomes" id="UP000032414"/>
    </source>
</evidence>
<evidence type="ECO:0000313" key="2">
    <source>
        <dbReference type="EMBL" id="CEG61966.1"/>
    </source>
</evidence>